<keyword evidence="1" id="KW-0443">Lipid metabolism</keyword>
<dbReference type="Pfam" id="PF01633">
    <property type="entry name" value="Choline_kinase"/>
    <property type="match status" value="1"/>
</dbReference>
<reference evidence="6 7" key="1">
    <citation type="journal article" date="2018" name="Gigascience">
        <title>Genomes of trombidid mites reveal novel predicted allergens and laterally-transferred genes associated with secondary metabolism.</title>
        <authorList>
            <person name="Dong X."/>
            <person name="Chaisiri K."/>
            <person name="Xia D."/>
            <person name="Armstrong S.D."/>
            <person name="Fang Y."/>
            <person name="Donnelly M.J."/>
            <person name="Kadowaki T."/>
            <person name="McGarry J.W."/>
            <person name="Darby A.C."/>
            <person name="Makepeace B.L."/>
        </authorList>
    </citation>
    <scope>NUCLEOTIDE SEQUENCE [LARGE SCALE GENOMIC DNA]</scope>
    <source>
        <strain evidence="6">UoL-UT</strain>
    </source>
</reference>
<dbReference type="EMBL" id="NCKV01005806">
    <property type="protein sequence ID" value="RWS23836.1"/>
    <property type="molecule type" value="Genomic_DNA"/>
</dbReference>
<protein>
    <recommendedName>
        <fullName evidence="5">ethanolamine kinase</fullName>
        <ecNumber evidence="5">2.7.1.82</ecNumber>
    </recommendedName>
</protein>
<keyword evidence="7" id="KW-1185">Reference proteome</keyword>
<dbReference type="Proteomes" id="UP000288716">
    <property type="component" value="Unassembled WGS sequence"/>
</dbReference>
<dbReference type="GO" id="GO:0006646">
    <property type="term" value="P:phosphatidylethanolamine biosynthetic process"/>
    <property type="evidence" value="ECO:0007669"/>
    <property type="project" value="TreeGrafter"/>
</dbReference>
<evidence type="ECO:0000313" key="6">
    <source>
        <dbReference type="EMBL" id="RWS23836.1"/>
    </source>
</evidence>
<evidence type="ECO:0000256" key="3">
    <source>
        <dbReference type="ARBA" id="ARBA00037883"/>
    </source>
</evidence>
<comment type="pathway">
    <text evidence="3">Phospholipid metabolism; phosphatidylethanolamine biosynthesis; phosphatidylethanolamine from ethanolamine: step 1/3.</text>
</comment>
<dbReference type="CDD" id="cd05157">
    <property type="entry name" value="ETNK_euk"/>
    <property type="match status" value="1"/>
</dbReference>
<dbReference type="SUPFAM" id="SSF56112">
    <property type="entry name" value="Protein kinase-like (PK-like)"/>
    <property type="match status" value="1"/>
</dbReference>
<gene>
    <name evidence="6" type="ORF">B4U80_08070</name>
</gene>
<dbReference type="Gene3D" id="3.90.1200.10">
    <property type="match status" value="1"/>
</dbReference>
<dbReference type="PANTHER" id="PTHR22603">
    <property type="entry name" value="CHOLINE/ETHANOALAMINE KINASE"/>
    <property type="match status" value="1"/>
</dbReference>
<dbReference type="AlphaFoldDB" id="A0A443S8E6"/>
<evidence type="ECO:0000256" key="2">
    <source>
        <dbReference type="ARBA" id="ARBA00023264"/>
    </source>
</evidence>
<dbReference type="VEuPathDB" id="VectorBase:LDEU008205"/>
<dbReference type="GO" id="GO:0005737">
    <property type="term" value="C:cytoplasm"/>
    <property type="evidence" value="ECO:0007669"/>
    <property type="project" value="TreeGrafter"/>
</dbReference>
<feature type="non-terminal residue" evidence="6">
    <location>
        <position position="1"/>
    </location>
</feature>
<dbReference type="EC" id="2.7.1.82" evidence="5"/>
<dbReference type="Gene3D" id="3.30.200.20">
    <property type="entry name" value="Phosphorylase Kinase, domain 1"/>
    <property type="match status" value="1"/>
</dbReference>
<evidence type="ECO:0000256" key="1">
    <source>
        <dbReference type="ARBA" id="ARBA00023209"/>
    </source>
</evidence>
<proteinExistence type="inferred from homology"/>
<keyword evidence="1" id="KW-0594">Phospholipid biosynthesis</keyword>
<dbReference type="STRING" id="299467.A0A443S8E6"/>
<keyword evidence="6" id="KW-0418">Kinase</keyword>
<evidence type="ECO:0000313" key="7">
    <source>
        <dbReference type="Proteomes" id="UP000288716"/>
    </source>
</evidence>
<dbReference type="InterPro" id="IPR011009">
    <property type="entry name" value="Kinase-like_dom_sf"/>
</dbReference>
<name>A0A443S8E6_9ACAR</name>
<comment type="caution">
    <text evidence="6">The sequence shown here is derived from an EMBL/GenBank/DDBJ whole genome shotgun (WGS) entry which is preliminary data.</text>
</comment>
<comment type="similarity">
    <text evidence="4">Belongs to the choline/ethanolamine kinase family.</text>
</comment>
<evidence type="ECO:0000256" key="4">
    <source>
        <dbReference type="ARBA" id="ARBA00038211"/>
    </source>
</evidence>
<dbReference type="GO" id="GO:0004305">
    <property type="term" value="F:ethanolamine kinase activity"/>
    <property type="evidence" value="ECO:0007669"/>
    <property type="project" value="UniProtKB-EC"/>
</dbReference>
<keyword evidence="6" id="KW-0808">Transferase</keyword>
<evidence type="ECO:0000256" key="5">
    <source>
        <dbReference type="ARBA" id="ARBA00038874"/>
    </source>
</evidence>
<dbReference type="OrthoDB" id="10267235at2759"/>
<keyword evidence="1" id="KW-0444">Lipid biosynthesis</keyword>
<organism evidence="6 7">
    <name type="scientific">Leptotrombidium deliense</name>
    <dbReference type="NCBI Taxonomy" id="299467"/>
    <lineage>
        <taxon>Eukaryota</taxon>
        <taxon>Metazoa</taxon>
        <taxon>Ecdysozoa</taxon>
        <taxon>Arthropoda</taxon>
        <taxon>Chelicerata</taxon>
        <taxon>Arachnida</taxon>
        <taxon>Acari</taxon>
        <taxon>Acariformes</taxon>
        <taxon>Trombidiformes</taxon>
        <taxon>Prostigmata</taxon>
        <taxon>Anystina</taxon>
        <taxon>Parasitengona</taxon>
        <taxon>Trombiculoidea</taxon>
        <taxon>Trombiculidae</taxon>
        <taxon>Leptotrombidium</taxon>
    </lineage>
</organism>
<accession>A0A443S8E6</accession>
<keyword evidence="2" id="KW-1208">Phospholipid metabolism</keyword>
<dbReference type="PANTHER" id="PTHR22603:SF66">
    <property type="entry name" value="ETHANOLAMINE KINASE"/>
    <property type="match status" value="1"/>
</dbReference>
<sequence>CVLVTGIGSCAGLVCSVMEMKLNVTVGVETLHSDAVEIARHVRPHWTCCPVSVKVFTDGITNRLLGCYIDTEPDDMILIRVYGENTHLFIDRNLEIRNLKFMSSAGLSPPLLCTFQNGICYGYTPGDVLDQNLVSDPKVFRLITKNLAFMHCINVSENVNKEPCLFKVLRKYLKLIPDSYADCSDEIKRILPNKQQLTEEVQLLESHLSSMGSPVVFCHNDLLLKNIVRNKRKDVTFIDFEYADFNYQAFDIGNHFCEFAGVEKYNPQLYPDKSFQIEWIRSYLTYWNKLRSNKPMNMNGDAEHSIEEQIERLYQQVNKFSLAAHLLWGIWALIQAKHSKIRFDFLGYAVDRINEYFTRKQQILVE</sequence>